<dbReference type="STRING" id="933852.A0A0C2X9N8"/>
<dbReference type="InterPro" id="IPR056336">
    <property type="entry name" value="YVC1_C"/>
</dbReference>
<dbReference type="Pfam" id="PF23190">
    <property type="entry name" value="LHD_TRPY1"/>
    <property type="match status" value="1"/>
</dbReference>
<feature type="transmembrane region" description="Helical" evidence="2">
    <location>
        <begin position="501"/>
        <end position="521"/>
    </location>
</feature>
<dbReference type="EMBL" id="KN824310">
    <property type="protein sequence ID" value="KIM25947.1"/>
    <property type="molecule type" value="Genomic_DNA"/>
</dbReference>
<proteinExistence type="predicted"/>
<name>A0A0C2X9N8_SERVB</name>
<feature type="transmembrane region" description="Helical" evidence="2">
    <location>
        <begin position="318"/>
        <end position="337"/>
    </location>
</feature>
<protein>
    <recommendedName>
        <fullName evidence="7">Ion transport domain-containing protein</fullName>
    </recommendedName>
</protein>
<feature type="domain" description="Calcium channel YVC1-like C-terminal transmembrane" evidence="4">
    <location>
        <begin position="273"/>
        <end position="520"/>
    </location>
</feature>
<feature type="domain" description="YVC1 N-terminal linker helical" evidence="3">
    <location>
        <begin position="23"/>
        <end position="199"/>
    </location>
</feature>
<gene>
    <name evidence="5" type="ORF">M408DRAFT_330935</name>
</gene>
<feature type="region of interest" description="Disordered" evidence="1">
    <location>
        <begin position="533"/>
        <end position="556"/>
    </location>
</feature>
<evidence type="ECO:0000259" key="3">
    <source>
        <dbReference type="Pfam" id="PF23190"/>
    </source>
</evidence>
<sequence>MADPEAASLLSTKSINPSPETLSKLVKRIRALTFKLLPVQVDLASLSDPTSRIITPNVISAYAKAAGDFGEALPYCLLRARQTFIWDANHNAADYDEHMGRAIACEVLARRIVHNCPPERLNSLMSTRFRHKEWDGDDSSLSSALELAIDQHCTIFLSSNEAQFVISALWRGDWVQVNNKDNDIDYVPRHAAEEKSWWRYADPSLMSIPRYQNAFRIVIWFFFLFVYSQAVRQPLEKVDPRHDFDVFEGFLYSMTLAFSFEETHTLYTTLKYFTFKAFGFWTVVGLITNSLIIAAFVLRMMGIFAADDPRADLWHFRSFQVLACASPFLCMRVVTVVDGFKYIGTMQICVARMLQESTIFFVLLSVLLIGFYQGMYALDAADGVTNEGPKVVHSLLQALLQAPDFSATNGAFGLALYYLWCLVTTIVLLNILISLFASAYEDIVDNAEAQYLAFFAGKTVAMIRAPDSYVYPAPFNLVEAFLIAPFEPFIPTRAYAKLNRIVMRFLFWIPLSLIALFEATLDPRTNAFTRAWFEPNEEEDEDNPDYQDPEVDEEDGKITRTSFKELIKDFPNTSLSMEATIINEIQSLKKRIDELAATLEKGPSSA</sequence>
<evidence type="ECO:0000313" key="5">
    <source>
        <dbReference type="EMBL" id="KIM25947.1"/>
    </source>
</evidence>
<dbReference type="AlphaFoldDB" id="A0A0C2X9N8"/>
<evidence type="ECO:0000256" key="2">
    <source>
        <dbReference type="SAM" id="Phobius"/>
    </source>
</evidence>
<dbReference type="InterPro" id="IPR052971">
    <property type="entry name" value="TRP_calcium_channel"/>
</dbReference>
<dbReference type="Pfam" id="PF23317">
    <property type="entry name" value="YVC1_C"/>
    <property type="match status" value="1"/>
</dbReference>
<feature type="transmembrane region" description="Helical" evidence="2">
    <location>
        <begin position="415"/>
        <end position="437"/>
    </location>
</feature>
<keyword evidence="2" id="KW-0812">Transmembrane</keyword>
<dbReference type="HOGENOM" id="CLU_014123_1_0_1"/>
<evidence type="ECO:0000259" key="4">
    <source>
        <dbReference type="Pfam" id="PF23317"/>
    </source>
</evidence>
<keyword evidence="2" id="KW-0472">Membrane</keyword>
<dbReference type="Proteomes" id="UP000054097">
    <property type="component" value="Unassembled WGS sequence"/>
</dbReference>
<dbReference type="PANTHER" id="PTHR35859">
    <property type="entry name" value="NONSELECTIVE CATION CHANNEL PROTEIN"/>
    <property type="match status" value="1"/>
</dbReference>
<accession>A0A0C2X9N8</accession>
<evidence type="ECO:0000313" key="6">
    <source>
        <dbReference type="Proteomes" id="UP000054097"/>
    </source>
</evidence>
<evidence type="ECO:0000256" key="1">
    <source>
        <dbReference type="SAM" id="MobiDB-lite"/>
    </source>
</evidence>
<feature type="transmembrane region" description="Helical" evidence="2">
    <location>
        <begin position="277"/>
        <end position="298"/>
    </location>
</feature>
<dbReference type="InterPro" id="IPR056337">
    <property type="entry name" value="LHD_YVC1"/>
</dbReference>
<feature type="compositionally biased region" description="Acidic residues" evidence="1">
    <location>
        <begin position="535"/>
        <end position="555"/>
    </location>
</feature>
<organism evidence="5 6">
    <name type="scientific">Serendipita vermifera MAFF 305830</name>
    <dbReference type="NCBI Taxonomy" id="933852"/>
    <lineage>
        <taxon>Eukaryota</taxon>
        <taxon>Fungi</taxon>
        <taxon>Dikarya</taxon>
        <taxon>Basidiomycota</taxon>
        <taxon>Agaricomycotina</taxon>
        <taxon>Agaricomycetes</taxon>
        <taxon>Sebacinales</taxon>
        <taxon>Serendipitaceae</taxon>
        <taxon>Serendipita</taxon>
    </lineage>
</organism>
<reference evidence="6" key="2">
    <citation type="submission" date="2015-01" db="EMBL/GenBank/DDBJ databases">
        <title>Evolutionary Origins and Diversification of the Mycorrhizal Mutualists.</title>
        <authorList>
            <consortium name="DOE Joint Genome Institute"/>
            <consortium name="Mycorrhizal Genomics Consortium"/>
            <person name="Kohler A."/>
            <person name="Kuo A."/>
            <person name="Nagy L.G."/>
            <person name="Floudas D."/>
            <person name="Copeland A."/>
            <person name="Barry K.W."/>
            <person name="Cichocki N."/>
            <person name="Veneault-Fourrey C."/>
            <person name="LaButti K."/>
            <person name="Lindquist E.A."/>
            <person name="Lipzen A."/>
            <person name="Lundell T."/>
            <person name="Morin E."/>
            <person name="Murat C."/>
            <person name="Riley R."/>
            <person name="Ohm R."/>
            <person name="Sun H."/>
            <person name="Tunlid A."/>
            <person name="Henrissat B."/>
            <person name="Grigoriev I.V."/>
            <person name="Hibbett D.S."/>
            <person name="Martin F."/>
        </authorList>
    </citation>
    <scope>NUCLEOTIDE SEQUENCE [LARGE SCALE GENOMIC DNA]</scope>
    <source>
        <strain evidence="6">MAFF 305830</strain>
    </source>
</reference>
<keyword evidence="6" id="KW-1185">Reference proteome</keyword>
<feature type="transmembrane region" description="Helical" evidence="2">
    <location>
        <begin position="213"/>
        <end position="230"/>
    </location>
</feature>
<dbReference type="PANTHER" id="PTHR35859:SF4">
    <property type="entry name" value="MEMBRANE CHANNEL PROTEIN, PUTATIVE (AFU_ORTHOLOGUE AFUA_6G11300)-RELATED"/>
    <property type="match status" value="1"/>
</dbReference>
<dbReference type="OrthoDB" id="301415at2759"/>
<reference evidence="5 6" key="1">
    <citation type="submission" date="2014-04" db="EMBL/GenBank/DDBJ databases">
        <authorList>
            <consortium name="DOE Joint Genome Institute"/>
            <person name="Kuo A."/>
            <person name="Zuccaro A."/>
            <person name="Kohler A."/>
            <person name="Nagy L.G."/>
            <person name="Floudas D."/>
            <person name="Copeland A."/>
            <person name="Barry K.W."/>
            <person name="Cichocki N."/>
            <person name="Veneault-Fourrey C."/>
            <person name="LaButti K."/>
            <person name="Lindquist E.A."/>
            <person name="Lipzen A."/>
            <person name="Lundell T."/>
            <person name="Morin E."/>
            <person name="Murat C."/>
            <person name="Sun H."/>
            <person name="Tunlid A."/>
            <person name="Henrissat B."/>
            <person name="Grigoriev I.V."/>
            <person name="Hibbett D.S."/>
            <person name="Martin F."/>
            <person name="Nordberg H.P."/>
            <person name="Cantor M.N."/>
            <person name="Hua S.X."/>
        </authorList>
    </citation>
    <scope>NUCLEOTIDE SEQUENCE [LARGE SCALE GENOMIC DNA]</scope>
    <source>
        <strain evidence="5 6">MAFF 305830</strain>
    </source>
</reference>
<evidence type="ECO:0008006" key="7">
    <source>
        <dbReference type="Google" id="ProtNLM"/>
    </source>
</evidence>
<keyword evidence="2" id="KW-1133">Transmembrane helix</keyword>
<feature type="transmembrane region" description="Helical" evidence="2">
    <location>
        <begin position="358"/>
        <end position="378"/>
    </location>
</feature>